<evidence type="ECO:0000313" key="3">
    <source>
        <dbReference type="EMBL" id="KAF2826494.1"/>
    </source>
</evidence>
<evidence type="ECO:0000259" key="2">
    <source>
        <dbReference type="Pfam" id="PF25560"/>
    </source>
</evidence>
<dbReference type="AlphaFoldDB" id="A0A6A7A126"/>
<dbReference type="Pfam" id="PF25560">
    <property type="entry name" value="DUF7932"/>
    <property type="match status" value="1"/>
</dbReference>
<proteinExistence type="predicted"/>
<evidence type="ECO:0000313" key="4">
    <source>
        <dbReference type="Proteomes" id="UP000799424"/>
    </source>
</evidence>
<feature type="region of interest" description="Disordered" evidence="1">
    <location>
        <begin position="36"/>
        <end position="59"/>
    </location>
</feature>
<sequence length="1129" mass="122867">MTTTISVNGPDGVTLARSSGIRLVHNDSQALVLRGQQPATRHGQPASNAPPAIPGGPAGTLAVQISESQLSQGAIHVQVVESHQSHRLPTHSEVPIGRDLRLTAIGGVGEMGHNGGNGEHGLDGVDGMPASQGSDATNGTNGGDGGVAGRGSNGADGGSGGDIHIIVDESSTHLLMSVSWDLKGGIGGRAGHHGNPGEGGTGGKGGMGWQWEEIVGYKYFCTDNCIKADAYVPTSALARVGSQLNAGRSHASASTMAMMAPLRARAVSGNNLERFIAQAAVAYNAVRTPRTDPGACKCGGGSGNCAGCDMKPIRHNFKRAPGLNGKDGELGASMTTPLTKGLRGANGTTTIAVQHIDGTIQRYTSAWALELVSFEVEDDNADGTFEPGEYVHIRRVTVRNVGGMPSPTVPIPVSLADHSDQFEEVSAEDGGVAYLPTSIPATGEASMEGSFKVRIKPNTIFSSTGTRFSERGWFQIRADMPWLEKRMPSFELRKEIDISYPCGFGDFDHLCTVAQSATSKITYKVQNFGNQPIGETNVSTERSPRAMEVSISMPHVFGHLVASTTGVDASRIDEAVGLIRPRDTITMQQQFRVLQNAENHKHFLVTFDLYLEAPEQQHIDMRDMVLVERRVVRLQVSSMYMRTPNAKVLLITNPKTTERESQAIQDFIQASLRMEVDLCNIHQNGGLLYLPEATAMSELEETDSILHTYRNKSIIFLNNAFNFVDCGERTSAQLCHSTWLKALATNNSSAFFIGTPKDSGFESKLRQSVLSIPYKCENGLKHVEQSRIFASPELFVEAVIQERKLGVLSTGLSAIMVKEKKWYHGRHPRAEREATMLTTYLNNHLPNERFVVTHDDMGHLLVSTGLPHRHSFRSIDSEIALQPVTHTNPTLGRLDRYSKFMIIATIPFHKRVDMMWRGVTASTSVSQAIQLSILLDLQGQIDNLQNSRSKKLLRIARDDVEDANTIVTIHIPFVADLLNHGNAKVSALPPLAVIHIFQWLLASARRIQRHRNLENIIILLLRSRPSTIQLLASPDFTAGISTNDPDKLLDQTSELTQTPLFILQKGQTSSRDVVPQTELLSPPQWDAIVAEIEEDRKRIADDMAMAKRELGKMVMEPVTSPTNSALELA</sequence>
<reference evidence="3" key="1">
    <citation type="journal article" date="2020" name="Stud. Mycol.">
        <title>101 Dothideomycetes genomes: a test case for predicting lifestyles and emergence of pathogens.</title>
        <authorList>
            <person name="Haridas S."/>
            <person name="Albert R."/>
            <person name="Binder M."/>
            <person name="Bloem J."/>
            <person name="Labutti K."/>
            <person name="Salamov A."/>
            <person name="Andreopoulos B."/>
            <person name="Baker S."/>
            <person name="Barry K."/>
            <person name="Bills G."/>
            <person name="Bluhm B."/>
            <person name="Cannon C."/>
            <person name="Castanera R."/>
            <person name="Culley D."/>
            <person name="Daum C."/>
            <person name="Ezra D."/>
            <person name="Gonzalez J."/>
            <person name="Henrissat B."/>
            <person name="Kuo A."/>
            <person name="Liang C."/>
            <person name="Lipzen A."/>
            <person name="Lutzoni F."/>
            <person name="Magnuson J."/>
            <person name="Mondo S."/>
            <person name="Nolan M."/>
            <person name="Ohm R."/>
            <person name="Pangilinan J."/>
            <person name="Park H.-J."/>
            <person name="Ramirez L."/>
            <person name="Alfaro M."/>
            <person name="Sun H."/>
            <person name="Tritt A."/>
            <person name="Yoshinaga Y."/>
            <person name="Zwiers L.-H."/>
            <person name="Turgeon B."/>
            <person name="Goodwin S."/>
            <person name="Spatafora J."/>
            <person name="Crous P."/>
            <person name="Grigoriev I."/>
        </authorList>
    </citation>
    <scope>NUCLEOTIDE SEQUENCE</scope>
    <source>
        <strain evidence="3">CBS 113818</strain>
    </source>
</reference>
<dbReference type="InterPro" id="IPR057692">
    <property type="entry name" value="DUF7932"/>
</dbReference>
<accession>A0A6A7A126</accession>
<feature type="compositionally biased region" description="Gly residues" evidence="1">
    <location>
        <begin position="140"/>
        <end position="161"/>
    </location>
</feature>
<dbReference type="OrthoDB" id="3786349at2759"/>
<name>A0A6A7A126_9PLEO</name>
<feature type="domain" description="DUF7932" evidence="2">
    <location>
        <begin position="369"/>
        <end position="500"/>
    </location>
</feature>
<protein>
    <recommendedName>
        <fullName evidence="2">DUF7932 domain-containing protein</fullName>
    </recommendedName>
</protein>
<evidence type="ECO:0000256" key="1">
    <source>
        <dbReference type="SAM" id="MobiDB-lite"/>
    </source>
</evidence>
<keyword evidence="4" id="KW-1185">Reference proteome</keyword>
<gene>
    <name evidence="3" type="ORF">CC86DRAFT_417683</name>
</gene>
<dbReference type="Proteomes" id="UP000799424">
    <property type="component" value="Unassembled WGS sequence"/>
</dbReference>
<dbReference type="EMBL" id="MU006226">
    <property type="protein sequence ID" value="KAF2826494.1"/>
    <property type="molecule type" value="Genomic_DNA"/>
</dbReference>
<feature type="region of interest" description="Disordered" evidence="1">
    <location>
        <begin position="113"/>
        <end position="163"/>
    </location>
</feature>
<organism evidence="3 4">
    <name type="scientific">Ophiobolus disseminans</name>
    <dbReference type="NCBI Taxonomy" id="1469910"/>
    <lineage>
        <taxon>Eukaryota</taxon>
        <taxon>Fungi</taxon>
        <taxon>Dikarya</taxon>
        <taxon>Ascomycota</taxon>
        <taxon>Pezizomycotina</taxon>
        <taxon>Dothideomycetes</taxon>
        <taxon>Pleosporomycetidae</taxon>
        <taxon>Pleosporales</taxon>
        <taxon>Pleosporineae</taxon>
        <taxon>Phaeosphaeriaceae</taxon>
        <taxon>Ophiobolus</taxon>
    </lineage>
</organism>